<dbReference type="Pfam" id="PF00561">
    <property type="entry name" value="Abhydrolase_1"/>
    <property type="match status" value="1"/>
</dbReference>
<evidence type="ECO:0000259" key="2">
    <source>
        <dbReference type="Pfam" id="PF00561"/>
    </source>
</evidence>
<keyword evidence="1" id="KW-0812">Transmembrane</keyword>
<keyword evidence="1" id="KW-1133">Transmembrane helix</keyword>
<gene>
    <name evidence="3" type="ORF">IPOD504_LOCUS5499</name>
</gene>
<dbReference type="PANTHER" id="PTHR43329">
    <property type="entry name" value="EPOXIDE HYDROLASE"/>
    <property type="match status" value="1"/>
</dbReference>
<name>A0ABN8I343_9NEOP</name>
<dbReference type="Gene3D" id="3.40.50.1820">
    <property type="entry name" value="alpha/beta hydrolase"/>
    <property type="match status" value="1"/>
</dbReference>
<sequence>MGVKYHYVETGPKTGDVVLVLGDAPDAASLWVPSWSSVVRRLAENGYHVITLDLRGTGGSEGGYRSDLAPPKAVEELSALLMALDVSANNPAIVIGFGIGGMLAWYLAHSRGPLIRKLAIIDSPHPNLYWQYPPARFCHRALHFIQWPYLPERWLAEGALHDDNGSNSNSSRARDWNGALNYVRGAAWWRVERSHLVEAPALLLGGRSAAAQLVGSAQHCSRAALRLLAEPGPRDRELPALLLDFLPAAPAEPAAGGGAGAGAGGGAGRGLVGRVLGAVAGRGRELTARLSLPALSAHA</sequence>
<protein>
    <recommendedName>
        <fullName evidence="2">AB hydrolase-1 domain-containing protein</fullName>
    </recommendedName>
</protein>
<organism evidence="3 4">
    <name type="scientific">Iphiclides podalirius</name>
    <name type="common">scarce swallowtail</name>
    <dbReference type="NCBI Taxonomy" id="110791"/>
    <lineage>
        <taxon>Eukaryota</taxon>
        <taxon>Metazoa</taxon>
        <taxon>Ecdysozoa</taxon>
        <taxon>Arthropoda</taxon>
        <taxon>Hexapoda</taxon>
        <taxon>Insecta</taxon>
        <taxon>Pterygota</taxon>
        <taxon>Neoptera</taxon>
        <taxon>Endopterygota</taxon>
        <taxon>Lepidoptera</taxon>
        <taxon>Glossata</taxon>
        <taxon>Ditrysia</taxon>
        <taxon>Papilionoidea</taxon>
        <taxon>Papilionidae</taxon>
        <taxon>Papilioninae</taxon>
        <taxon>Iphiclides</taxon>
    </lineage>
</organism>
<dbReference type="EMBL" id="OW152829">
    <property type="protein sequence ID" value="CAH2046821.1"/>
    <property type="molecule type" value="Genomic_DNA"/>
</dbReference>
<dbReference type="InterPro" id="IPR029058">
    <property type="entry name" value="AB_hydrolase_fold"/>
</dbReference>
<evidence type="ECO:0000313" key="3">
    <source>
        <dbReference type="EMBL" id="CAH2046821.1"/>
    </source>
</evidence>
<dbReference type="InterPro" id="IPR000073">
    <property type="entry name" value="AB_hydrolase_1"/>
</dbReference>
<dbReference type="Proteomes" id="UP000837857">
    <property type="component" value="Chromosome 17"/>
</dbReference>
<dbReference type="SUPFAM" id="SSF53474">
    <property type="entry name" value="alpha/beta-Hydrolases"/>
    <property type="match status" value="1"/>
</dbReference>
<keyword evidence="4" id="KW-1185">Reference proteome</keyword>
<evidence type="ECO:0000256" key="1">
    <source>
        <dbReference type="SAM" id="Phobius"/>
    </source>
</evidence>
<reference evidence="3" key="1">
    <citation type="submission" date="2022-03" db="EMBL/GenBank/DDBJ databases">
        <authorList>
            <person name="Martin H S."/>
        </authorList>
    </citation>
    <scope>NUCLEOTIDE SEQUENCE</scope>
</reference>
<feature type="domain" description="AB hydrolase-1" evidence="2">
    <location>
        <begin position="33"/>
        <end position="127"/>
    </location>
</feature>
<keyword evidence="1" id="KW-0472">Membrane</keyword>
<evidence type="ECO:0000313" key="4">
    <source>
        <dbReference type="Proteomes" id="UP000837857"/>
    </source>
</evidence>
<proteinExistence type="predicted"/>
<feature type="transmembrane region" description="Helical" evidence="1">
    <location>
        <begin position="91"/>
        <end position="108"/>
    </location>
</feature>
<feature type="non-terminal residue" evidence="3">
    <location>
        <position position="1"/>
    </location>
</feature>
<accession>A0ABN8I343</accession>